<dbReference type="EMBL" id="PDLK01000002">
    <property type="protein sequence ID" value="PHH04093.1"/>
    <property type="molecule type" value="Genomic_DNA"/>
</dbReference>
<gene>
    <name evidence="1" type="ORF">CRX53_08975</name>
</gene>
<name>A0A855EJE5_9ENTR</name>
<protein>
    <submittedName>
        <fullName evidence="1">Uncharacterized protein</fullName>
    </submittedName>
</protein>
<dbReference type="Proteomes" id="UP000222768">
    <property type="component" value="Unassembled WGS sequence"/>
</dbReference>
<sequence length="63" mass="7137">MEEGFYWIQYGGRVQVAYYTDGETEDLETGRIFTGIWHLTQGDDICNDGETEILSGPLTPPHI</sequence>
<evidence type="ECO:0000313" key="2">
    <source>
        <dbReference type="Proteomes" id="UP000222768"/>
    </source>
</evidence>
<comment type="caution">
    <text evidence="1">The sequence shown here is derived from an EMBL/GenBank/DDBJ whole genome shotgun (WGS) entry which is preliminary data.</text>
</comment>
<dbReference type="RefSeq" id="WP_072010782.1">
    <property type="nucleotide sequence ID" value="NZ_CP083630.1"/>
</dbReference>
<reference evidence="2" key="1">
    <citation type="submission" date="2017-09" db="EMBL/GenBank/DDBJ databases">
        <title>FDA dAtabase for Regulatory Grade micrObial Sequences (FDA-ARGOS): Supporting development and validation of Infectious Disease Dx tests.</title>
        <authorList>
            <person name="Minogue T."/>
            <person name="Wolcott M."/>
            <person name="Wasieloski L."/>
            <person name="Aguilar W."/>
            <person name="Moore D."/>
            <person name="Tallon L."/>
            <person name="Sadzewicz L."/>
            <person name="Ott S."/>
            <person name="Zhao X."/>
            <person name="Nagaraj S."/>
            <person name="Vavikolanu K."/>
            <person name="Aluvathingal J."/>
            <person name="Nadendla S."/>
            <person name="Sichtig H."/>
        </authorList>
    </citation>
    <scope>NUCLEOTIDE SEQUENCE [LARGE SCALE GENOMIC DNA]</scope>
    <source>
        <strain evidence="2">FDAARGOS_404</strain>
    </source>
</reference>
<proteinExistence type="predicted"/>
<organism evidence="1 2">
    <name type="scientific">Leclercia adecarboxylata</name>
    <dbReference type="NCBI Taxonomy" id="83655"/>
    <lineage>
        <taxon>Bacteria</taxon>
        <taxon>Pseudomonadati</taxon>
        <taxon>Pseudomonadota</taxon>
        <taxon>Gammaproteobacteria</taxon>
        <taxon>Enterobacterales</taxon>
        <taxon>Enterobacteriaceae</taxon>
        <taxon>Leclercia</taxon>
    </lineage>
</organism>
<evidence type="ECO:0000313" key="1">
    <source>
        <dbReference type="EMBL" id="PHH04093.1"/>
    </source>
</evidence>
<dbReference type="AlphaFoldDB" id="A0A855EJE5"/>
<accession>A0A855EJE5</accession>